<dbReference type="Proteomes" id="UP001560573">
    <property type="component" value="Unassembled WGS sequence"/>
</dbReference>
<dbReference type="EC" id="2.4.99.-" evidence="8"/>
<dbReference type="EMBL" id="JAULBC010000002">
    <property type="protein sequence ID" value="MEX6686996.1"/>
    <property type="molecule type" value="Genomic_DNA"/>
</dbReference>
<dbReference type="Pfam" id="PF01790">
    <property type="entry name" value="LGT"/>
    <property type="match status" value="1"/>
</dbReference>
<accession>A0ABV3ZAV0</accession>
<keyword evidence="5 7" id="KW-1133">Transmembrane helix</keyword>
<feature type="transmembrane region" description="Helical" evidence="7">
    <location>
        <begin position="110"/>
        <end position="127"/>
    </location>
</feature>
<evidence type="ECO:0000313" key="8">
    <source>
        <dbReference type="EMBL" id="MEX6686996.1"/>
    </source>
</evidence>
<protein>
    <submittedName>
        <fullName evidence="8">Prolipoprotein diacylglyceryl transferase</fullName>
        <ecNumber evidence="8">2.4.99.-</ecNumber>
    </submittedName>
</protein>
<name>A0ABV3ZAV0_9BACT</name>
<gene>
    <name evidence="8" type="ORF">QTN47_05800</name>
</gene>
<feature type="transmembrane region" description="Helical" evidence="7">
    <location>
        <begin position="187"/>
        <end position="207"/>
    </location>
</feature>
<comment type="caution">
    <text evidence="8">The sequence shown here is derived from an EMBL/GenBank/DDBJ whole genome shotgun (WGS) entry which is preliminary data.</text>
</comment>
<keyword evidence="4 7" id="KW-0812">Transmembrane</keyword>
<feature type="transmembrane region" description="Helical" evidence="7">
    <location>
        <begin position="20"/>
        <end position="42"/>
    </location>
</feature>
<evidence type="ECO:0000313" key="9">
    <source>
        <dbReference type="Proteomes" id="UP001560573"/>
    </source>
</evidence>
<evidence type="ECO:0000256" key="2">
    <source>
        <dbReference type="ARBA" id="ARBA00022475"/>
    </source>
</evidence>
<dbReference type="GO" id="GO:0016757">
    <property type="term" value="F:glycosyltransferase activity"/>
    <property type="evidence" value="ECO:0007669"/>
    <property type="project" value="UniProtKB-KW"/>
</dbReference>
<keyword evidence="2" id="KW-1003">Cell membrane</keyword>
<dbReference type="PANTHER" id="PTHR30589:SF0">
    <property type="entry name" value="PHOSPHATIDYLGLYCEROL--PROLIPOPROTEIN DIACYLGLYCERYL TRANSFERASE"/>
    <property type="match status" value="1"/>
</dbReference>
<evidence type="ECO:0000256" key="1">
    <source>
        <dbReference type="ARBA" id="ARBA00007150"/>
    </source>
</evidence>
<dbReference type="InterPro" id="IPR001640">
    <property type="entry name" value="Lgt"/>
</dbReference>
<organism evidence="8 9">
    <name type="scientific">Danxiaibacter flavus</name>
    <dbReference type="NCBI Taxonomy" id="3049108"/>
    <lineage>
        <taxon>Bacteria</taxon>
        <taxon>Pseudomonadati</taxon>
        <taxon>Bacteroidota</taxon>
        <taxon>Chitinophagia</taxon>
        <taxon>Chitinophagales</taxon>
        <taxon>Chitinophagaceae</taxon>
        <taxon>Danxiaibacter</taxon>
    </lineage>
</organism>
<keyword evidence="9" id="KW-1185">Reference proteome</keyword>
<evidence type="ECO:0000256" key="3">
    <source>
        <dbReference type="ARBA" id="ARBA00022679"/>
    </source>
</evidence>
<evidence type="ECO:0000256" key="6">
    <source>
        <dbReference type="ARBA" id="ARBA00023136"/>
    </source>
</evidence>
<reference evidence="8 9" key="1">
    <citation type="submission" date="2023-07" db="EMBL/GenBank/DDBJ databases">
        <authorList>
            <person name="Lian W.-H."/>
        </authorList>
    </citation>
    <scope>NUCLEOTIDE SEQUENCE [LARGE SCALE GENOMIC DNA]</scope>
    <source>
        <strain evidence="8 9">SYSU DXS3180</strain>
    </source>
</reference>
<evidence type="ECO:0000256" key="5">
    <source>
        <dbReference type="ARBA" id="ARBA00022989"/>
    </source>
</evidence>
<feature type="transmembrane region" description="Helical" evidence="7">
    <location>
        <begin position="401"/>
        <end position="417"/>
    </location>
</feature>
<feature type="transmembrane region" description="Helical" evidence="7">
    <location>
        <begin position="338"/>
        <end position="355"/>
    </location>
</feature>
<evidence type="ECO:0000256" key="7">
    <source>
        <dbReference type="SAM" id="Phobius"/>
    </source>
</evidence>
<keyword evidence="3 8" id="KW-0808">Transferase</keyword>
<feature type="transmembrane region" description="Helical" evidence="7">
    <location>
        <begin position="361"/>
        <end position="380"/>
    </location>
</feature>
<dbReference type="PANTHER" id="PTHR30589">
    <property type="entry name" value="PROLIPOPROTEIN DIACYLGLYCERYL TRANSFERASE"/>
    <property type="match status" value="1"/>
</dbReference>
<keyword evidence="6 7" id="KW-0472">Membrane</keyword>
<proteinExistence type="inferred from homology"/>
<comment type="similarity">
    <text evidence="1">Belongs to the Lgt family.</text>
</comment>
<sequence length="427" mass="48013">MYPNLYYLFKELFGISLPPLKIVNSFGFFVAMSFLAAAYFFIKELRRKQAQGIFTYEETQVTIGKPASTQELALNFLLGFTLGFKILGVFLVENALNNPQVFIFSREGSWPAGILCGVFFAGLKWYEKNKVKLKQPETRTVRIWPSDRVGDVVIIAAAAGFFGAKLFDNFENWDRFVQDPIGNLLSPSGLTFYGGLICATLALYWYFRKHKISFINICDAAAPSLMAAYGSGRVGCQVAGDGDWGIVNSAYISDPNGKILPATSVEQVKQIAAANANFYSQYGPVENLHHASFKASLLPDWFVAYTYPHNVNSEGIPIPGCTWGEYCNHLPLPVFPTPLYEIIVCLLLFWALWAIRKRISIPGRLFAIYLIMNGVERFFIEKIRVNSRYSIFGFHPTQAEIISTLLVIAGVVLYYYAPKFRKTAVRQ</sequence>
<dbReference type="RefSeq" id="WP_369328399.1">
    <property type="nucleotide sequence ID" value="NZ_JAULBC010000002.1"/>
</dbReference>
<keyword evidence="8" id="KW-0328">Glycosyltransferase</keyword>
<feature type="transmembrane region" description="Helical" evidence="7">
    <location>
        <begin position="72"/>
        <end position="90"/>
    </location>
</feature>
<evidence type="ECO:0000256" key="4">
    <source>
        <dbReference type="ARBA" id="ARBA00022692"/>
    </source>
</evidence>